<dbReference type="EMBL" id="KN846951">
    <property type="protein sequence ID" value="KIV85996.1"/>
    <property type="molecule type" value="Genomic_DNA"/>
</dbReference>
<gene>
    <name evidence="1" type="ORF">PV11_01641</name>
</gene>
<accession>A0A0D1XDL1</accession>
<protein>
    <submittedName>
        <fullName evidence="1">Uncharacterized protein</fullName>
    </submittedName>
</protein>
<reference evidence="1 2" key="1">
    <citation type="submission" date="2015-01" db="EMBL/GenBank/DDBJ databases">
        <title>The Genome Sequence of Exophiala sideris CBS121828.</title>
        <authorList>
            <consortium name="The Broad Institute Genomics Platform"/>
            <person name="Cuomo C."/>
            <person name="de Hoog S."/>
            <person name="Gorbushina A."/>
            <person name="Stielow B."/>
            <person name="Teixiera M."/>
            <person name="Abouelleil A."/>
            <person name="Chapman S.B."/>
            <person name="Priest M."/>
            <person name="Young S.K."/>
            <person name="Wortman J."/>
            <person name="Nusbaum C."/>
            <person name="Birren B."/>
        </authorList>
    </citation>
    <scope>NUCLEOTIDE SEQUENCE [LARGE SCALE GENOMIC DNA]</scope>
    <source>
        <strain evidence="1 2">CBS 121828</strain>
    </source>
</reference>
<organism evidence="1 2">
    <name type="scientific">Exophiala sideris</name>
    <dbReference type="NCBI Taxonomy" id="1016849"/>
    <lineage>
        <taxon>Eukaryota</taxon>
        <taxon>Fungi</taxon>
        <taxon>Dikarya</taxon>
        <taxon>Ascomycota</taxon>
        <taxon>Pezizomycotina</taxon>
        <taxon>Eurotiomycetes</taxon>
        <taxon>Chaetothyriomycetidae</taxon>
        <taxon>Chaetothyriales</taxon>
        <taxon>Herpotrichiellaceae</taxon>
        <taxon>Exophiala</taxon>
    </lineage>
</organism>
<name>A0A0D1XDL1_9EURO</name>
<evidence type="ECO:0000313" key="2">
    <source>
        <dbReference type="Proteomes" id="UP000053599"/>
    </source>
</evidence>
<proteinExistence type="predicted"/>
<dbReference type="OrthoDB" id="5345494at2759"/>
<dbReference type="Proteomes" id="UP000053599">
    <property type="component" value="Unassembled WGS sequence"/>
</dbReference>
<sequence>MASEESSAIESLPPSLLELLSNSLILDNTVPHLPLSGIFALSRTSHSFRELLFQTPSVFRYVDLSKCRGAYVSPNLLTRIDIGGNSWRAERIDENLTEDEFYAGPLRGVLSHLRRMKVLANVQTLVLDGLSSVTNDLISDIVISPDYNVRLLSIRKCLNVNEAKLQQLLRHLCRPSRPEGTPRLQGLYFFSIPALTPWQKEREMRHNAAGVLTLGVTTSQGAQLGASQLDDLFVFDGVDRWYAPSGRIMVQGYVQRSPWEETLLACAGVISFDAVLCTHMHEDMAPVLHPASRDYLAEIKAGIPPLATFALGPGGCAGCGRAPHNAPVWGVSDPREFPLLWPPPSNGRLVDAVRPPNKVMQDGRIQPQRLIVSCTWCLTNRHCDNCHRWWCSDCYNPTNSKKLSDLERLNRAGLSYLPSREELSNGSGGEKDGDHIKHGTLTISPGQSAVTRDCFECGRVCSLCAPLSSRTCKRCKSTYCIQHNTGCDEFTCDWCMFRGGRRTRELY</sequence>
<dbReference type="AlphaFoldDB" id="A0A0D1XDL1"/>
<dbReference type="HOGENOM" id="CLU_037759_0_0_1"/>
<evidence type="ECO:0000313" key="1">
    <source>
        <dbReference type="EMBL" id="KIV85996.1"/>
    </source>
</evidence>
<dbReference type="STRING" id="1016849.A0A0D1XDL1"/>